<comment type="similarity">
    <text evidence="1">Belongs to the peptidase S10 family.</text>
</comment>
<dbReference type="Proteomes" id="UP001374535">
    <property type="component" value="Chromosome 1"/>
</dbReference>
<evidence type="ECO:0000313" key="3">
    <source>
        <dbReference type="Proteomes" id="UP001374535"/>
    </source>
</evidence>
<dbReference type="Pfam" id="PF00450">
    <property type="entry name" value="Peptidase_S10"/>
    <property type="match status" value="1"/>
</dbReference>
<dbReference type="EMBL" id="CP144700">
    <property type="protein sequence ID" value="WVZ24085.1"/>
    <property type="molecule type" value="Genomic_DNA"/>
</dbReference>
<protein>
    <submittedName>
        <fullName evidence="2">Uncharacterized protein</fullName>
    </submittedName>
</protein>
<dbReference type="GO" id="GO:0004185">
    <property type="term" value="F:serine-type carboxypeptidase activity"/>
    <property type="evidence" value="ECO:0007669"/>
    <property type="project" value="InterPro"/>
</dbReference>
<name>A0AAQ3PAK7_VIGMU</name>
<dbReference type="InterPro" id="IPR029058">
    <property type="entry name" value="AB_hydrolase_fold"/>
</dbReference>
<dbReference type="InterPro" id="IPR001563">
    <property type="entry name" value="Peptidase_S10"/>
</dbReference>
<evidence type="ECO:0000256" key="1">
    <source>
        <dbReference type="ARBA" id="ARBA00009431"/>
    </source>
</evidence>
<organism evidence="2 3">
    <name type="scientific">Vigna mungo</name>
    <name type="common">Black gram</name>
    <name type="synonym">Phaseolus mungo</name>
    <dbReference type="NCBI Taxonomy" id="3915"/>
    <lineage>
        <taxon>Eukaryota</taxon>
        <taxon>Viridiplantae</taxon>
        <taxon>Streptophyta</taxon>
        <taxon>Embryophyta</taxon>
        <taxon>Tracheophyta</taxon>
        <taxon>Spermatophyta</taxon>
        <taxon>Magnoliopsida</taxon>
        <taxon>eudicotyledons</taxon>
        <taxon>Gunneridae</taxon>
        <taxon>Pentapetalae</taxon>
        <taxon>rosids</taxon>
        <taxon>fabids</taxon>
        <taxon>Fabales</taxon>
        <taxon>Fabaceae</taxon>
        <taxon>Papilionoideae</taxon>
        <taxon>50 kb inversion clade</taxon>
        <taxon>NPAAA clade</taxon>
        <taxon>indigoferoid/millettioid clade</taxon>
        <taxon>Phaseoleae</taxon>
        <taxon>Vigna</taxon>
    </lineage>
</organism>
<evidence type="ECO:0000313" key="2">
    <source>
        <dbReference type="EMBL" id="WVZ24085.1"/>
    </source>
</evidence>
<proteinExistence type="inferred from homology"/>
<gene>
    <name evidence="2" type="ORF">V8G54_002629</name>
</gene>
<reference evidence="2 3" key="1">
    <citation type="journal article" date="2023" name="Life. Sci Alliance">
        <title>Evolutionary insights into 3D genome organization and epigenetic landscape of Vigna mungo.</title>
        <authorList>
            <person name="Junaid A."/>
            <person name="Singh B."/>
            <person name="Bhatia S."/>
        </authorList>
    </citation>
    <scope>NUCLEOTIDE SEQUENCE [LARGE SCALE GENOMIC DNA]</scope>
    <source>
        <strain evidence="2">Urdbean</strain>
    </source>
</reference>
<keyword evidence="3" id="KW-1185">Reference proteome</keyword>
<dbReference type="Gene3D" id="3.40.50.1820">
    <property type="entry name" value="alpha/beta hydrolase"/>
    <property type="match status" value="1"/>
</dbReference>
<dbReference type="GO" id="GO:0006508">
    <property type="term" value="P:proteolysis"/>
    <property type="evidence" value="ECO:0007669"/>
    <property type="project" value="InterPro"/>
</dbReference>
<accession>A0AAQ3PAK7</accession>
<sequence>MFVPLTLISHFSLTLVRPVTPSFTLFLFSSLLHSLSFAVQSTTILHLRTLENVSLVSIIEGSRHSSQSSQFKREFVDVEKALEQITHLILKVDLICATKGTEAWLKKLKWEGLQSFLEKDRTPIYCGSDKTTKGFFKSFKNLHFYWILGAGHYIHYLENGSVEIYSRQAERNTEKFSDVATAVSRKTLESAERFWRRWFPCMGGGKC</sequence>
<dbReference type="AlphaFoldDB" id="A0AAQ3PAK7"/>
<dbReference type="SUPFAM" id="SSF53474">
    <property type="entry name" value="alpha/beta-Hydrolases"/>
    <property type="match status" value="1"/>
</dbReference>